<keyword evidence="9 18" id="KW-1278">Translocase</keyword>
<evidence type="ECO:0000256" key="14">
    <source>
        <dbReference type="ARBA" id="ARBA00023128"/>
    </source>
</evidence>
<dbReference type="InterPro" id="IPR050175">
    <property type="entry name" value="Complex_I_Subunit_2"/>
</dbReference>
<keyword evidence="6 18" id="KW-0679">Respiratory chain</keyword>
<comment type="function">
    <text evidence="18">Core subunit of the mitochondrial membrane respiratory chain NADH dehydrogenase (Complex I) which catalyzes electron transfer from NADH through the respiratory chain, using ubiquinone as an electron acceptor. Essential for the catalytic activity and assembly of complex I.</text>
</comment>
<dbReference type="GO" id="GO:0006120">
    <property type="term" value="P:mitochondrial electron transport, NADH to ubiquinone"/>
    <property type="evidence" value="ECO:0007669"/>
    <property type="project" value="InterPro"/>
</dbReference>
<accession>C4T996</accession>
<evidence type="ECO:0000256" key="7">
    <source>
        <dbReference type="ARBA" id="ARBA00022692"/>
    </source>
</evidence>
<organism evidence="21">
    <name type="scientific">Loris tardigradus</name>
    <name type="common">Slender loris</name>
    <dbReference type="NCBI Taxonomy" id="9468"/>
    <lineage>
        <taxon>Eukaryota</taxon>
        <taxon>Metazoa</taxon>
        <taxon>Chordata</taxon>
        <taxon>Craniata</taxon>
        <taxon>Vertebrata</taxon>
        <taxon>Euteleostomi</taxon>
        <taxon>Mammalia</taxon>
        <taxon>Eutheria</taxon>
        <taxon>Euarchontoglires</taxon>
        <taxon>Primates</taxon>
        <taxon>Strepsirrhini</taxon>
        <taxon>Lorisiformes</taxon>
        <taxon>Lorisidae</taxon>
        <taxon>Loris</taxon>
    </lineage>
</organism>
<dbReference type="Pfam" id="PF06444">
    <property type="entry name" value="NADH_dehy_S2_C"/>
    <property type="match status" value="1"/>
</dbReference>
<dbReference type="PANTHER" id="PTHR46552">
    <property type="entry name" value="NADH-UBIQUINONE OXIDOREDUCTASE CHAIN 2"/>
    <property type="match status" value="1"/>
</dbReference>
<keyword evidence="14 18" id="KW-0496">Mitochondrion</keyword>
<feature type="transmembrane region" description="Helical" evidence="18">
    <location>
        <begin position="5"/>
        <end position="28"/>
    </location>
</feature>
<dbReference type="Pfam" id="PF00361">
    <property type="entry name" value="Proton_antipo_M"/>
    <property type="match status" value="1"/>
</dbReference>
<comment type="subunit">
    <text evidence="16">Core subunit of respiratory chain NADH dehydrogenase (Complex I) which is composed of 45 different subunits. Interacts with TMEM242.</text>
</comment>
<dbReference type="RefSeq" id="YP_002929323.1">
    <property type="nucleotide sequence ID" value="NC_012763.1"/>
</dbReference>
<keyword evidence="5" id="KW-0813">Transport</keyword>
<evidence type="ECO:0000256" key="2">
    <source>
        <dbReference type="ARBA" id="ARBA00007012"/>
    </source>
</evidence>
<dbReference type="EMBL" id="AB371094">
    <property type="protein sequence ID" value="BAH69209.1"/>
    <property type="molecule type" value="Genomic_DNA"/>
</dbReference>
<protein>
    <recommendedName>
        <fullName evidence="4 18">NADH-ubiquinone oxidoreductase chain 2</fullName>
        <ecNumber evidence="3 18">7.1.1.2</ecNumber>
    </recommendedName>
</protein>
<dbReference type="InterPro" id="IPR001750">
    <property type="entry name" value="ND/Mrp_TM"/>
</dbReference>
<geneLocation type="mitochondrion" evidence="21"/>
<evidence type="ECO:0000256" key="1">
    <source>
        <dbReference type="ARBA" id="ARBA00004448"/>
    </source>
</evidence>
<evidence type="ECO:0000256" key="18">
    <source>
        <dbReference type="RuleBase" id="RU003403"/>
    </source>
</evidence>
<dbReference type="PRINTS" id="PR01436">
    <property type="entry name" value="NADHDHGNASE2"/>
</dbReference>
<evidence type="ECO:0000259" key="19">
    <source>
        <dbReference type="Pfam" id="PF00361"/>
    </source>
</evidence>
<evidence type="ECO:0000256" key="12">
    <source>
        <dbReference type="ARBA" id="ARBA00023027"/>
    </source>
</evidence>
<comment type="subcellular location">
    <subcellularLocation>
        <location evidence="1 18">Mitochondrion inner membrane</location>
        <topology evidence="1 18">Multi-pass membrane protein</topology>
    </subcellularLocation>
</comment>
<comment type="similarity">
    <text evidence="2 18">Belongs to the complex I subunit 2 family.</text>
</comment>
<evidence type="ECO:0000256" key="15">
    <source>
        <dbReference type="ARBA" id="ARBA00023136"/>
    </source>
</evidence>
<keyword evidence="13 18" id="KW-0830">Ubiquinone</keyword>
<name>C4T996_LORTA</name>
<sequence length="347" mass="38985">MKPPILMLIIYTLFTGTILTMISSHWLMTWVGLEMNMLAITPILIQKAMPRSTEAATKYFLTQATASMILMMAIVINMMHSGQWTMTKTSHPLTSLMILLALVIKLGMAPFHFWMPEVTQGVSLTSGMILLTWQKLAPFSILLQMNQSMNPNITLSIAMMSIIIGGWGGLNQTQLRKILAFSSISHMGWMIAILTFNPSTTMLNLLIYLVLTMSMFIMLLSNSSTTTLTMSHLWNKTPMLISTFLMTLLSLGGLPPLSGFIPKWIIIQELSKNYNIILPTMMAIMSLLNLFFYMRLVYSSSLTMFPTSNNLKLKWQLNTPKPHTMTSPLITLSSMLLPLSPMISILN</sequence>
<feature type="transmembrane region" description="Helical" evidence="18">
    <location>
        <begin position="273"/>
        <end position="294"/>
    </location>
</feature>
<keyword evidence="7 18" id="KW-0812">Transmembrane</keyword>
<evidence type="ECO:0000256" key="8">
    <source>
        <dbReference type="ARBA" id="ARBA00022792"/>
    </source>
</evidence>
<reference evidence="21" key="1">
    <citation type="journal article" date="2009" name="Gene">
        <title>Molecular phylogeny and evolution of prosimians based on complete sequences of mitochondrial DNAs.</title>
        <authorList>
            <person name="Matsui A."/>
            <person name="Rakotondraparany F."/>
            <person name="Munechika I."/>
            <person name="Hasegawa M."/>
            <person name="Horai S."/>
        </authorList>
    </citation>
    <scope>NUCLEOTIDE SEQUENCE</scope>
</reference>
<dbReference type="InterPro" id="IPR010933">
    <property type="entry name" value="NADH_DH_su2_C"/>
</dbReference>
<keyword evidence="8 18" id="KW-0999">Mitochondrion inner membrane</keyword>
<evidence type="ECO:0000256" key="10">
    <source>
        <dbReference type="ARBA" id="ARBA00022982"/>
    </source>
</evidence>
<evidence type="ECO:0000259" key="20">
    <source>
        <dbReference type="Pfam" id="PF06444"/>
    </source>
</evidence>
<evidence type="ECO:0000256" key="4">
    <source>
        <dbReference type="ARBA" id="ARBA00021008"/>
    </source>
</evidence>
<evidence type="ECO:0000256" key="11">
    <source>
        <dbReference type="ARBA" id="ARBA00022989"/>
    </source>
</evidence>
<feature type="domain" description="NADH dehydrogenase subunit 2 C-terminal" evidence="20">
    <location>
        <begin position="290"/>
        <end position="343"/>
    </location>
</feature>
<dbReference type="GO" id="GO:0005743">
    <property type="term" value="C:mitochondrial inner membrane"/>
    <property type="evidence" value="ECO:0007669"/>
    <property type="project" value="UniProtKB-SubCell"/>
</dbReference>
<evidence type="ECO:0000256" key="13">
    <source>
        <dbReference type="ARBA" id="ARBA00023075"/>
    </source>
</evidence>
<feature type="transmembrane region" description="Helical" evidence="18">
    <location>
        <begin position="240"/>
        <end position="261"/>
    </location>
</feature>
<feature type="transmembrane region" description="Helical" evidence="18">
    <location>
        <begin position="155"/>
        <end position="172"/>
    </location>
</feature>
<evidence type="ECO:0000313" key="21">
    <source>
        <dbReference type="EMBL" id="BAH69209.1"/>
    </source>
</evidence>
<dbReference type="CTD" id="4536"/>
<feature type="transmembrane region" description="Helical" evidence="18">
    <location>
        <begin position="325"/>
        <end position="346"/>
    </location>
</feature>
<evidence type="ECO:0000256" key="17">
    <source>
        <dbReference type="ARBA" id="ARBA00049551"/>
    </source>
</evidence>
<evidence type="ECO:0000256" key="16">
    <source>
        <dbReference type="ARBA" id="ARBA00029481"/>
    </source>
</evidence>
<evidence type="ECO:0000256" key="6">
    <source>
        <dbReference type="ARBA" id="ARBA00022660"/>
    </source>
</evidence>
<dbReference type="InterPro" id="IPR003917">
    <property type="entry name" value="NADH_UbQ_OxRdtase_chain2"/>
</dbReference>
<keyword evidence="10 18" id="KW-0249">Electron transport</keyword>
<feature type="transmembrane region" description="Helical" evidence="18">
    <location>
        <begin position="59"/>
        <end position="80"/>
    </location>
</feature>
<evidence type="ECO:0000256" key="3">
    <source>
        <dbReference type="ARBA" id="ARBA00012944"/>
    </source>
</evidence>
<keyword evidence="15 18" id="KW-0472">Membrane</keyword>
<comment type="catalytic activity">
    <reaction evidence="17 18">
        <text>a ubiquinone + NADH + 5 H(+)(in) = a ubiquinol + NAD(+) + 4 H(+)(out)</text>
        <dbReference type="Rhea" id="RHEA:29091"/>
        <dbReference type="Rhea" id="RHEA-COMP:9565"/>
        <dbReference type="Rhea" id="RHEA-COMP:9566"/>
        <dbReference type="ChEBI" id="CHEBI:15378"/>
        <dbReference type="ChEBI" id="CHEBI:16389"/>
        <dbReference type="ChEBI" id="CHEBI:17976"/>
        <dbReference type="ChEBI" id="CHEBI:57540"/>
        <dbReference type="ChEBI" id="CHEBI:57945"/>
        <dbReference type="EC" id="7.1.1.2"/>
    </reaction>
</comment>
<keyword evidence="11 18" id="KW-1133">Transmembrane helix</keyword>
<evidence type="ECO:0000256" key="9">
    <source>
        <dbReference type="ARBA" id="ARBA00022967"/>
    </source>
</evidence>
<dbReference type="PANTHER" id="PTHR46552:SF1">
    <property type="entry name" value="NADH-UBIQUINONE OXIDOREDUCTASE CHAIN 2"/>
    <property type="match status" value="1"/>
</dbReference>
<proteinExistence type="inferred from homology"/>
<dbReference type="GeneID" id="7956410"/>
<gene>
    <name evidence="21" type="primary">ND2</name>
</gene>
<evidence type="ECO:0000256" key="5">
    <source>
        <dbReference type="ARBA" id="ARBA00022448"/>
    </source>
</evidence>
<keyword evidence="12 18" id="KW-0520">NAD</keyword>
<dbReference type="AlphaFoldDB" id="C4T996"/>
<dbReference type="EC" id="7.1.1.2" evidence="3 18"/>
<feature type="domain" description="NADH:quinone oxidoreductase/Mrp antiporter transmembrane" evidence="19">
    <location>
        <begin position="23"/>
        <end position="286"/>
    </location>
</feature>
<feature type="transmembrane region" description="Helical" evidence="18">
    <location>
        <begin position="92"/>
        <end position="115"/>
    </location>
</feature>
<dbReference type="GO" id="GO:0008137">
    <property type="term" value="F:NADH dehydrogenase (ubiquinone) activity"/>
    <property type="evidence" value="ECO:0007669"/>
    <property type="project" value="UniProtKB-EC"/>
</dbReference>